<dbReference type="InterPro" id="IPR005848">
    <property type="entry name" value="Urease_asu"/>
</dbReference>
<dbReference type="NCBIfam" id="NF009671">
    <property type="entry name" value="PRK13192.1"/>
    <property type="match status" value="1"/>
</dbReference>
<dbReference type="NCBIfam" id="NF009686">
    <property type="entry name" value="PRK13207.1"/>
    <property type="match status" value="1"/>
</dbReference>
<dbReference type="InterPro" id="IPR011059">
    <property type="entry name" value="Metal-dep_hydrolase_composite"/>
</dbReference>
<dbReference type="GO" id="GO:0035550">
    <property type="term" value="C:urease complex"/>
    <property type="evidence" value="ECO:0007669"/>
    <property type="project" value="InterPro"/>
</dbReference>
<evidence type="ECO:0000256" key="10">
    <source>
        <dbReference type="PROSITE-ProRule" id="PRU00700"/>
    </source>
</evidence>
<dbReference type="InterPro" id="IPR002026">
    <property type="entry name" value="Urease_gamma/gamma-beta_su"/>
</dbReference>
<feature type="binding site" evidence="10">
    <location>
        <position position="497"/>
    </location>
    <ligand>
        <name>substrate</name>
    </ligand>
</feature>
<dbReference type="OrthoDB" id="1708534at2759"/>
<evidence type="ECO:0000256" key="1">
    <source>
        <dbReference type="ARBA" id="ARBA00004897"/>
    </source>
</evidence>
<reference evidence="12 13" key="1">
    <citation type="submission" date="2012-05" db="EMBL/GenBank/DDBJ databases">
        <title>Recombination and specialization in a pathogen metapopulation.</title>
        <authorList>
            <person name="Gardiner A."/>
            <person name="Kemen E."/>
            <person name="Schultz-Larsen T."/>
            <person name="MacLean D."/>
            <person name="Van Oosterhout C."/>
            <person name="Jones J.D.G."/>
        </authorList>
    </citation>
    <scope>NUCLEOTIDE SEQUENCE [LARGE SCALE GENOMIC DNA]</scope>
    <source>
        <strain evidence="12 13">Ac Nc2</strain>
    </source>
</reference>
<dbReference type="Gene3D" id="3.30.280.10">
    <property type="entry name" value="Urease, gamma-like subunit"/>
    <property type="match status" value="1"/>
</dbReference>
<proteinExistence type="inferred from homology"/>
<dbReference type="Proteomes" id="UP000053237">
    <property type="component" value="Unassembled WGS sequence"/>
</dbReference>
<dbReference type="AlphaFoldDB" id="A0A024GD29"/>
<dbReference type="CDD" id="cd00407">
    <property type="entry name" value="Urease_beta"/>
    <property type="match status" value="1"/>
</dbReference>
<feature type="binding site" description="via carbamate group" evidence="8">
    <location>
        <position position="495"/>
    </location>
    <ligand>
        <name>Ni(2+)</name>
        <dbReference type="ChEBI" id="CHEBI:49786"/>
        <label>1</label>
    </ligand>
</feature>
<evidence type="ECO:0000256" key="9">
    <source>
        <dbReference type="PIRSR" id="PIRSR611612-52"/>
    </source>
</evidence>
<comment type="caution">
    <text evidence="12">The sequence shown here is derived from an EMBL/GenBank/DDBJ whole genome shotgun (WGS) entry which is preliminary data.</text>
</comment>
<dbReference type="CDD" id="cd00375">
    <property type="entry name" value="Urease_alpha"/>
    <property type="match status" value="1"/>
</dbReference>
<dbReference type="HAMAP" id="MF_01953">
    <property type="entry name" value="Urease_alpha"/>
    <property type="match status" value="1"/>
</dbReference>
<keyword evidence="5 6" id="KW-0378">Hydrolase</keyword>
<dbReference type="PROSITE" id="PS01120">
    <property type="entry name" value="UREASE_1"/>
    <property type="match status" value="1"/>
</dbReference>
<dbReference type="InterPro" id="IPR029754">
    <property type="entry name" value="Urease_Ni-bd"/>
</dbReference>
<dbReference type="EMBL" id="CAIX01000069">
    <property type="protein sequence ID" value="CCI44402.1"/>
    <property type="molecule type" value="Genomic_DNA"/>
</dbReference>
<evidence type="ECO:0000256" key="7">
    <source>
        <dbReference type="PIRSR" id="PIRSR001222-50"/>
    </source>
</evidence>
<dbReference type="InterPro" id="IPR036463">
    <property type="entry name" value="Urease_gamma_sf"/>
</dbReference>
<dbReference type="SUPFAM" id="SSF51556">
    <property type="entry name" value="Metallo-dependent hydrolases"/>
    <property type="match status" value="1"/>
</dbReference>
<feature type="active site" description="Proton donor" evidence="9 10">
    <location>
        <position position="598"/>
    </location>
</feature>
<sequence length="850" mass="91859">MRLSPREEDHLLLHNAGFLAQKRLARGLQLNCSEAISLLASQTLEFIRDGKKVAELMTLGTQILGRRQVLRGVAKIVDEVQVEGTFPDGTKLVTIHNPIVLLDGDMNLALYGSYLPIPSIEIFSQPSAADEDNNLDDHPPGEVITPNEDLVLNKGRISFFLKITNLSDRPIQVGSHYHLIECNPYLRMDRLRAYGNRLNIASGTAIRFEPGDEKTVSVVPIGGNRCISGGNGLASGRVDPKRAQEILSSLLEKGFHHEPQAMCQEEARQKEAIDGTCIITRSNYAQTYGPTTGDRVRLGDTTLYISVENDWTVYGDECKFGGGKVLREGMGQNTGSGSDTALETIITNALIVDYTGIYKADVGMKDGYIVGIGKGGNPDVMDGVGANMIVGVNTEVIAGEGLILTAGGIDAHVHFICPQLCIEALTSGLTTMIGGGTGPATGTNATTCTPGPNHIKMMLQATDAFPINIGLTGKGNSSHPLGMQNTIDAGAVGLKLHEDWGTTPAAIDECLSVAEKNDVQVTIHTDTLNESSCVEHTIAAFKGRTIHTYHSEGAGGGHAPDIISVCGEVNILPSSTNPTRPYTMNTIDEHVDMLMVCHHLDRNIAEDVAFAESRIRAETIAAEDVLHDMGAISIISSDSQAMGRIGEVITRTWQTADKMKQERGCLTEDATVWKGECDNFRVRRYIAKYTINPAIAHGMSHLIGSIQVGKWADLCLWKPCFFGAKPELVLKGGVIVYGQMGDPNASIPTPQPVKMRPMFGASGVLAPGSNSIAFVSQACKRLHIAESYKLQKRVEPVRQCRDLTKKDMQLNNALPKIHVDPETYQVRADGVLLEAKAASTVALAQRYFLF</sequence>
<evidence type="ECO:0000313" key="12">
    <source>
        <dbReference type="EMBL" id="CCI44402.1"/>
    </source>
</evidence>
<gene>
    <name evidence="12" type="ORF">BN9_052110</name>
</gene>
<dbReference type="InterPro" id="IPR002019">
    <property type="entry name" value="Urease_beta-like"/>
</dbReference>
<feature type="binding site" evidence="8">
    <location>
        <position position="638"/>
    </location>
    <ligand>
        <name>Ni(2+)</name>
        <dbReference type="ChEBI" id="CHEBI:49786"/>
        <label>1</label>
    </ligand>
</feature>
<dbReference type="PIRSF" id="PIRSF001222">
    <property type="entry name" value="Urease"/>
    <property type="match status" value="1"/>
</dbReference>
<evidence type="ECO:0000256" key="8">
    <source>
        <dbReference type="PIRSR" id="PIRSR001222-51"/>
    </source>
</evidence>
<dbReference type="GO" id="GO:0016151">
    <property type="term" value="F:nickel cation binding"/>
    <property type="evidence" value="ECO:0007669"/>
    <property type="project" value="InterPro"/>
</dbReference>
<feature type="binding site" evidence="8">
    <location>
        <position position="412"/>
    </location>
    <ligand>
        <name>Ni(2+)</name>
        <dbReference type="ChEBI" id="CHEBI:49786"/>
        <label>1</label>
    </ligand>
</feature>
<protein>
    <recommendedName>
        <fullName evidence="2 6">Urease</fullName>
        <ecNumber evidence="2 6">3.5.1.5</ecNumber>
    </recommendedName>
    <alternativeName>
        <fullName evidence="6">Urea amidohydrolase</fullName>
    </alternativeName>
</protein>
<dbReference type="Pfam" id="PF00449">
    <property type="entry name" value="Urease_alpha"/>
    <property type="match status" value="1"/>
</dbReference>
<evidence type="ECO:0000313" key="13">
    <source>
        <dbReference type="Proteomes" id="UP000053237"/>
    </source>
</evidence>
<dbReference type="GO" id="GO:0043419">
    <property type="term" value="P:urea catabolic process"/>
    <property type="evidence" value="ECO:0007669"/>
    <property type="project" value="UniProtKB-UniPathway"/>
</dbReference>
<keyword evidence="3 6" id="KW-0533">Nickel</keyword>
<dbReference type="NCBIfam" id="TIGR01792">
    <property type="entry name" value="urease_alph"/>
    <property type="match status" value="1"/>
</dbReference>
<feature type="binding site" evidence="8">
    <location>
        <position position="414"/>
    </location>
    <ligand>
        <name>Ni(2+)</name>
        <dbReference type="ChEBI" id="CHEBI:49786"/>
        <label>1</label>
    </ligand>
</feature>
<dbReference type="PANTHER" id="PTHR43440">
    <property type="entry name" value="UREASE"/>
    <property type="match status" value="1"/>
</dbReference>
<dbReference type="UniPathway" id="UPA00258">
    <property type="reaction ID" value="UER00370"/>
</dbReference>
<dbReference type="Pfam" id="PF01979">
    <property type="entry name" value="Amidohydro_1"/>
    <property type="match status" value="1"/>
</dbReference>
<dbReference type="InterPro" id="IPR017951">
    <property type="entry name" value="Urease_asu_c"/>
</dbReference>
<dbReference type="Pfam" id="PF00547">
    <property type="entry name" value="Urease_gamma"/>
    <property type="match status" value="1"/>
</dbReference>
<dbReference type="InterPro" id="IPR032466">
    <property type="entry name" value="Metal_Hydrolase"/>
</dbReference>
<dbReference type="Gene3D" id="3.20.20.140">
    <property type="entry name" value="Metal-dependent hydrolases"/>
    <property type="match status" value="1"/>
</dbReference>
<dbReference type="InterPro" id="IPR008221">
    <property type="entry name" value="Urease"/>
</dbReference>
<dbReference type="MEROPS" id="M38.982"/>
<keyword evidence="4 6" id="KW-0479">Metal-binding</keyword>
<comment type="cofactor">
    <cofactor evidence="8">
        <name>Ni cation</name>
        <dbReference type="ChEBI" id="CHEBI:25516"/>
    </cofactor>
    <text evidence="8">Binds 2 nickel ions per subunit.</text>
</comment>
<name>A0A024GD29_9STRA</name>
<comment type="PTM">
    <text evidence="7">Carbamylation allows a single lysine to coordinate two nickel ions.</text>
</comment>
<evidence type="ECO:0000256" key="6">
    <source>
        <dbReference type="PIRNR" id="PIRNR001222"/>
    </source>
</evidence>
<dbReference type="CDD" id="cd00390">
    <property type="entry name" value="Urease_gamma"/>
    <property type="match status" value="1"/>
</dbReference>
<dbReference type="NCBIfam" id="TIGR00193">
    <property type="entry name" value="urease_gam"/>
    <property type="match status" value="1"/>
</dbReference>
<dbReference type="SUPFAM" id="SSF51278">
    <property type="entry name" value="Urease, beta-subunit"/>
    <property type="match status" value="1"/>
</dbReference>
<dbReference type="InterPro" id="IPR050112">
    <property type="entry name" value="Urease_alpha_subunit"/>
</dbReference>
<dbReference type="NCBIfam" id="TIGR00192">
    <property type="entry name" value="urease_beta"/>
    <property type="match status" value="1"/>
</dbReference>
<dbReference type="InterPro" id="IPR036461">
    <property type="entry name" value="Urease_betasu_sf"/>
</dbReference>
<organism evidence="12 13">
    <name type="scientific">Albugo candida</name>
    <dbReference type="NCBI Taxonomy" id="65357"/>
    <lineage>
        <taxon>Eukaryota</taxon>
        <taxon>Sar</taxon>
        <taxon>Stramenopiles</taxon>
        <taxon>Oomycota</taxon>
        <taxon>Peronosporomycetes</taxon>
        <taxon>Albuginales</taxon>
        <taxon>Albuginaceae</taxon>
        <taxon>Albugo</taxon>
    </lineage>
</organism>
<keyword evidence="13" id="KW-1185">Reference proteome</keyword>
<dbReference type="InterPro" id="IPR017950">
    <property type="entry name" value="Urease_AS"/>
</dbReference>
<feature type="domain" description="Urease" evidence="11">
    <location>
        <begin position="407"/>
        <end position="850"/>
    </location>
</feature>
<feature type="binding site" evidence="8">
    <location>
        <position position="550"/>
    </location>
    <ligand>
        <name>Ni(2+)</name>
        <dbReference type="ChEBI" id="CHEBI:49786"/>
        <label>2</label>
    </ligand>
</feature>
<dbReference type="FunFam" id="3.30.280.10:FF:000001">
    <property type="entry name" value="Urease subunit alpha"/>
    <property type="match status" value="1"/>
</dbReference>
<evidence type="ECO:0000256" key="3">
    <source>
        <dbReference type="ARBA" id="ARBA00022596"/>
    </source>
</evidence>
<evidence type="ECO:0000259" key="11">
    <source>
        <dbReference type="PROSITE" id="PS51368"/>
    </source>
</evidence>
<comment type="pathway">
    <text evidence="1 6">Nitrogen metabolism; urea degradation; CO(2) and NH(3) from urea (urease route): step 1/1.</text>
</comment>
<dbReference type="Pfam" id="PF00699">
    <property type="entry name" value="Urease_beta"/>
    <property type="match status" value="1"/>
</dbReference>
<feature type="modified residue" description="N6-carboxylysine" evidence="7">
    <location>
        <position position="495"/>
    </location>
</feature>
<dbReference type="PANTHER" id="PTHR43440:SF1">
    <property type="entry name" value="UREASE"/>
    <property type="match status" value="1"/>
</dbReference>
<dbReference type="SUPFAM" id="SSF51338">
    <property type="entry name" value="Composite domain of metallo-dependent hydrolases"/>
    <property type="match status" value="2"/>
</dbReference>
<dbReference type="STRING" id="65357.A0A024GD29"/>
<dbReference type="Gene3D" id="2.30.40.10">
    <property type="entry name" value="Urease, subunit C, domain 1"/>
    <property type="match status" value="1"/>
</dbReference>
<dbReference type="InterPro" id="IPR011612">
    <property type="entry name" value="Urease_alpha_N_dom"/>
</dbReference>
<comment type="catalytic activity">
    <reaction evidence="6">
        <text>urea + 2 H2O + H(+) = hydrogencarbonate + 2 NH4(+)</text>
        <dbReference type="Rhea" id="RHEA:20557"/>
        <dbReference type="ChEBI" id="CHEBI:15377"/>
        <dbReference type="ChEBI" id="CHEBI:15378"/>
        <dbReference type="ChEBI" id="CHEBI:16199"/>
        <dbReference type="ChEBI" id="CHEBI:17544"/>
        <dbReference type="ChEBI" id="CHEBI:28938"/>
        <dbReference type="EC" id="3.5.1.5"/>
    </reaction>
</comment>
<dbReference type="SUPFAM" id="SSF54111">
    <property type="entry name" value="Urease, gamma-subunit"/>
    <property type="match status" value="1"/>
</dbReference>
<dbReference type="EC" id="3.5.1.5" evidence="2 6"/>
<dbReference type="GO" id="GO:0009039">
    <property type="term" value="F:urease activity"/>
    <property type="evidence" value="ECO:0007669"/>
    <property type="project" value="UniProtKB-EC"/>
</dbReference>
<dbReference type="PRINTS" id="PR01752">
    <property type="entry name" value="UREASE"/>
</dbReference>
<dbReference type="InterPro" id="IPR006680">
    <property type="entry name" value="Amidohydro-rel"/>
</dbReference>
<dbReference type="PROSITE" id="PS51368">
    <property type="entry name" value="UREASE_3"/>
    <property type="match status" value="1"/>
</dbReference>
<accession>A0A024GD29</accession>
<feature type="binding site" description="via carbamate group" evidence="8">
    <location>
        <position position="495"/>
    </location>
    <ligand>
        <name>Ni(2+)</name>
        <dbReference type="ChEBI" id="CHEBI:49786"/>
        <label>2</label>
    </ligand>
</feature>
<evidence type="ECO:0000256" key="4">
    <source>
        <dbReference type="ARBA" id="ARBA00022723"/>
    </source>
</evidence>
<evidence type="ECO:0000256" key="5">
    <source>
        <dbReference type="ARBA" id="ARBA00022801"/>
    </source>
</evidence>
<feature type="binding site" evidence="8">
    <location>
        <position position="524"/>
    </location>
    <ligand>
        <name>Ni(2+)</name>
        <dbReference type="ChEBI" id="CHEBI:49786"/>
        <label>2</label>
    </ligand>
</feature>
<dbReference type="Gene3D" id="2.10.150.10">
    <property type="entry name" value="Urease, beta subunit"/>
    <property type="match status" value="1"/>
</dbReference>
<evidence type="ECO:0000256" key="2">
    <source>
        <dbReference type="ARBA" id="ARBA00012934"/>
    </source>
</evidence>
<dbReference type="InParanoid" id="A0A024GD29"/>
<dbReference type="PROSITE" id="PS00145">
    <property type="entry name" value="UREASE_2"/>
    <property type="match status" value="1"/>
</dbReference>